<dbReference type="PANTHER" id="PTHR39569">
    <property type="entry name" value="INORGANIC TRIPHOSPHATASE"/>
    <property type="match status" value="1"/>
</dbReference>
<sequence>MTTETELKFRVAPGKLSSLLRKGGLTGRRGDQTEQSLVSTYYDTNKHRLRRHGLTLRVRKIEDHYVQTVKAGGTGGVTRGEWEREVSGASPDLEKTKHTPLQELATRKLRRKLAPMFRTDIHRMAQGRRVRRSQIELAVDRGRIRAGRRSRPVAELELELKSGHVADLFRLARDLERKAGAELDLRSKAEQGYLLVSGSGSGAQRAESIALKAGLSPREAFRPIAHSTLHQITANADPVRDMDAEGVHQMRVGLRRLRAAISLFADLLPRASTARIKTELKWLTAELAPAREIDVFLNESIRPITEQGVPRRGARAIRKRFSRQRMAAFGRARAAVMSARYRRLLIDVAEWIEGGRPRAHDDRNDERTIAAYAAELLDRRIRKARKQGKRLTNLEPMQRHKLRIRIKKIRYAVDFFESLYSDSQQKELAELSGRLKQIQSALGSLNDFMAHRELATEAALTAPPEHRRAQAFASGVIVGQERKAADGLMQAAAKELYRLRRLRAVPDVRA</sequence>
<dbReference type="GO" id="GO:0046872">
    <property type="term" value="F:metal ion binding"/>
    <property type="evidence" value="ECO:0007669"/>
    <property type="project" value="TreeGrafter"/>
</dbReference>
<feature type="domain" description="CYTH" evidence="1">
    <location>
        <begin position="2"/>
        <end position="199"/>
    </location>
</feature>
<dbReference type="PROSITE" id="PS51707">
    <property type="entry name" value="CYTH"/>
    <property type="match status" value="1"/>
</dbReference>
<organism evidence="3 4">
    <name type="scientific">Bradyrhizobium nanningense</name>
    <dbReference type="NCBI Taxonomy" id="1325118"/>
    <lineage>
        <taxon>Bacteria</taxon>
        <taxon>Pseudomonadati</taxon>
        <taxon>Pseudomonadota</taxon>
        <taxon>Alphaproteobacteria</taxon>
        <taxon>Hyphomicrobiales</taxon>
        <taxon>Nitrobacteraceae</taxon>
        <taxon>Bradyrhizobium</taxon>
    </lineage>
</organism>
<dbReference type="SUPFAM" id="SSF55154">
    <property type="entry name" value="CYTH-like phosphatases"/>
    <property type="match status" value="1"/>
</dbReference>
<dbReference type="InterPro" id="IPR007899">
    <property type="entry name" value="CHAD_dom"/>
</dbReference>
<comment type="caution">
    <text evidence="3">The sequence shown here is derived from an EMBL/GenBank/DDBJ whole genome shotgun (WGS) entry which is preliminary data.</text>
</comment>
<dbReference type="InterPro" id="IPR038186">
    <property type="entry name" value="CHAD_dom_sf"/>
</dbReference>
<dbReference type="EMBL" id="LBJQ01000009">
    <property type="protein sequence ID" value="RXH37419.1"/>
    <property type="molecule type" value="Genomic_DNA"/>
</dbReference>
<name>A0A4Q0SG51_9BRAD</name>
<evidence type="ECO:0008006" key="5">
    <source>
        <dbReference type="Google" id="ProtNLM"/>
    </source>
</evidence>
<dbReference type="OrthoDB" id="9777271at2"/>
<reference evidence="3 4" key="1">
    <citation type="submission" date="2015-04" db="EMBL/GenBank/DDBJ databases">
        <title>Comparative genomics of rhizobia nodulating Arachis hypogaea in China.</title>
        <authorList>
            <person name="Li Y."/>
        </authorList>
    </citation>
    <scope>NUCLEOTIDE SEQUENCE [LARGE SCALE GENOMIC DNA]</scope>
    <source>
        <strain evidence="3 4">CCBAU 51757</strain>
    </source>
</reference>
<keyword evidence="4" id="KW-1185">Reference proteome</keyword>
<evidence type="ECO:0000259" key="2">
    <source>
        <dbReference type="PROSITE" id="PS51708"/>
    </source>
</evidence>
<dbReference type="PANTHER" id="PTHR39569:SF1">
    <property type="entry name" value="INORGANIC TRIPHOSPHATASE"/>
    <property type="match status" value="1"/>
</dbReference>
<dbReference type="PROSITE" id="PS51708">
    <property type="entry name" value="CHAD"/>
    <property type="match status" value="1"/>
</dbReference>
<dbReference type="Gene3D" id="1.40.20.10">
    <property type="entry name" value="CHAD domain"/>
    <property type="match status" value="1"/>
</dbReference>
<dbReference type="InterPro" id="IPR039013">
    <property type="entry name" value="YgiF"/>
</dbReference>
<dbReference type="SMART" id="SM01118">
    <property type="entry name" value="CYTH"/>
    <property type="match status" value="1"/>
</dbReference>
<protein>
    <recommendedName>
        <fullName evidence="5">Inorganic triphosphatase</fullName>
    </recommendedName>
</protein>
<dbReference type="AlphaFoldDB" id="A0A4Q0SG51"/>
<dbReference type="Gene3D" id="2.40.320.10">
    <property type="entry name" value="Hypothetical Protein Pfu-838710-001"/>
    <property type="match status" value="1"/>
</dbReference>
<feature type="domain" description="CHAD" evidence="2">
    <location>
        <begin position="214"/>
        <end position="501"/>
    </location>
</feature>
<dbReference type="GO" id="GO:0050355">
    <property type="term" value="F:inorganic triphosphate phosphatase activity"/>
    <property type="evidence" value="ECO:0007669"/>
    <property type="project" value="InterPro"/>
</dbReference>
<evidence type="ECO:0000313" key="4">
    <source>
        <dbReference type="Proteomes" id="UP000289546"/>
    </source>
</evidence>
<dbReference type="SMART" id="SM00880">
    <property type="entry name" value="CHAD"/>
    <property type="match status" value="1"/>
</dbReference>
<gene>
    <name evidence="3" type="ORF">XH99_04710</name>
</gene>
<dbReference type="RefSeq" id="WP_128916820.1">
    <property type="nucleotide sequence ID" value="NZ_LBJC01000007.1"/>
</dbReference>
<dbReference type="Proteomes" id="UP000289546">
    <property type="component" value="Unassembled WGS sequence"/>
</dbReference>
<evidence type="ECO:0000313" key="3">
    <source>
        <dbReference type="EMBL" id="RXH37419.1"/>
    </source>
</evidence>
<proteinExistence type="predicted"/>
<evidence type="ECO:0000259" key="1">
    <source>
        <dbReference type="PROSITE" id="PS51707"/>
    </source>
</evidence>
<dbReference type="CDD" id="cd07756">
    <property type="entry name" value="CYTH-like_Pase_CHAD"/>
    <property type="match status" value="1"/>
</dbReference>
<dbReference type="InterPro" id="IPR023577">
    <property type="entry name" value="CYTH_domain"/>
</dbReference>
<dbReference type="Pfam" id="PF01928">
    <property type="entry name" value="CYTH"/>
    <property type="match status" value="1"/>
</dbReference>
<dbReference type="InterPro" id="IPR033469">
    <property type="entry name" value="CYTH-like_dom_sf"/>
</dbReference>
<dbReference type="Pfam" id="PF05235">
    <property type="entry name" value="CHAD"/>
    <property type="match status" value="1"/>
</dbReference>
<accession>A0A4Q0SG51</accession>